<evidence type="ECO:0008006" key="2">
    <source>
        <dbReference type="Google" id="ProtNLM"/>
    </source>
</evidence>
<dbReference type="InterPro" id="IPR006944">
    <property type="entry name" value="Phage/GTA_portal"/>
</dbReference>
<gene>
    <name evidence="1" type="ORF">S12H4_02194</name>
</gene>
<name>X1QAR9_9ZZZZ</name>
<dbReference type="Pfam" id="PF04860">
    <property type="entry name" value="Phage_portal"/>
    <property type="match status" value="1"/>
</dbReference>
<sequence length="482" mass="54610">KEQSYVYVETSKGISTSILDKFKAEGRKSAFEKSSKQVQKEVYGVGGLVSYPYAPANFLILNESNSVFSACVKQIAKDVAGLGWKLVLKEGKKENETEKKKIQEFLDRPNPDDSLRTILNELLIDWGIIGWWGLEVVRDAKSEIVEIYHTPAHTFKIHKKKEKFFQRRGLKEVWFKAFGAKDNISAKEGKKGTYDLKTRANELIYYKNYYPRSDYYGAPNILSAVGSVIALIEIRDYNLAFFENYGVPAWMIVLKGNWSDDSSKKIEKFLDTEIKGSKNAHKTMVFKVNEGDSMDSEKLSVDVQEGSFRVYTQRLIDDILMAYSMPGYRIGLNIVGRLGGTNIRESTEIYKNGVVEPLQEDIEDMVNHKIIEQGLHCECYKFKLNDLDIRDVDAEAKRYVSLIQSAAMTPNQAINLLGTGKPYPGGNKFYIGTGLVEVGEEELEKREDKFIKAMEDLQEGISKLAEGDFLKEAGKDEGESKD</sequence>
<proteinExistence type="predicted"/>
<feature type="non-terminal residue" evidence="1">
    <location>
        <position position="1"/>
    </location>
</feature>
<reference evidence="1" key="1">
    <citation type="journal article" date="2014" name="Front. Microbiol.">
        <title>High frequency of phylogenetically diverse reductive dehalogenase-homologous genes in deep subseafloor sedimentary metagenomes.</title>
        <authorList>
            <person name="Kawai M."/>
            <person name="Futagami T."/>
            <person name="Toyoda A."/>
            <person name="Takaki Y."/>
            <person name="Nishi S."/>
            <person name="Hori S."/>
            <person name="Arai W."/>
            <person name="Tsubouchi T."/>
            <person name="Morono Y."/>
            <person name="Uchiyama I."/>
            <person name="Ito T."/>
            <person name="Fujiyama A."/>
            <person name="Inagaki F."/>
            <person name="Takami H."/>
        </authorList>
    </citation>
    <scope>NUCLEOTIDE SEQUENCE</scope>
    <source>
        <strain evidence="1">Expedition CK06-06</strain>
    </source>
</reference>
<dbReference type="EMBL" id="BARW01000514">
    <property type="protein sequence ID" value="GAI65552.1"/>
    <property type="molecule type" value="Genomic_DNA"/>
</dbReference>
<evidence type="ECO:0000313" key="1">
    <source>
        <dbReference type="EMBL" id="GAI65552.1"/>
    </source>
</evidence>
<comment type="caution">
    <text evidence="1">The sequence shown here is derived from an EMBL/GenBank/DDBJ whole genome shotgun (WGS) entry which is preliminary data.</text>
</comment>
<accession>X1QAR9</accession>
<dbReference type="AlphaFoldDB" id="X1QAR9"/>
<protein>
    <recommendedName>
        <fullName evidence="2">Phage portal protein</fullName>
    </recommendedName>
</protein>
<organism evidence="1">
    <name type="scientific">marine sediment metagenome</name>
    <dbReference type="NCBI Taxonomy" id="412755"/>
    <lineage>
        <taxon>unclassified sequences</taxon>
        <taxon>metagenomes</taxon>
        <taxon>ecological metagenomes</taxon>
    </lineage>
</organism>